<keyword evidence="2" id="KW-0812">Transmembrane</keyword>
<feature type="region of interest" description="Disordered" evidence="1">
    <location>
        <begin position="1"/>
        <end position="23"/>
    </location>
</feature>
<dbReference type="AlphaFoldDB" id="A0A366DLV8"/>
<comment type="caution">
    <text evidence="3">The sequence shown here is derived from an EMBL/GenBank/DDBJ whole genome shotgun (WGS) entry which is preliminary data.</text>
</comment>
<proteinExistence type="predicted"/>
<sequence length="221" mass="24445">MAGSSRRAAGRPRGGSRAAFRRKTEVRLRLTHAPDRNNPLDQRGIPHYTLVGSLPPICLPHGRPAIDHYEATIQFEGISRITTQTRIEDYRSLAPNGMDYLRKSSEADSVVHANWAICRRCKLWIKAREFAFLFSVFAAMCLVIGLFAAAQAGLRDITVFLAFVVSFGTPVILLAITGLLTSIRPVGTVTRSPDRRHLVVQAHPRFAERLAAATESDGDVR</sequence>
<feature type="transmembrane region" description="Helical" evidence="2">
    <location>
        <begin position="130"/>
        <end position="151"/>
    </location>
</feature>
<keyword evidence="4" id="KW-1185">Reference proteome</keyword>
<protein>
    <submittedName>
        <fullName evidence="3">Uncharacterized protein</fullName>
    </submittedName>
</protein>
<keyword evidence="2" id="KW-0472">Membrane</keyword>
<evidence type="ECO:0000256" key="2">
    <source>
        <dbReference type="SAM" id="Phobius"/>
    </source>
</evidence>
<dbReference type="STRING" id="1210090.GCA_001613185_04631"/>
<evidence type="ECO:0000256" key="1">
    <source>
        <dbReference type="SAM" id="MobiDB-lite"/>
    </source>
</evidence>
<accession>A0A366DLV8</accession>
<gene>
    <name evidence="3" type="ORF">DFR74_106169</name>
</gene>
<name>A0A366DLV8_9NOCA</name>
<dbReference type="Proteomes" id="UP000252586">
    <property type="component" value="Unassembled WGS sequence"/>
</dbReference>
<evidence type="ECO:0000313" key="3">
    <source>
        <dbReference type="EMBL" id="RBO90284.1"/>
    </source>
</evidence>
<evidence type="ECO:0000313" key="4">
    <source>
        <dbReference type="Proteomes" id="UP000252586"/>
    </source>
</evidence>
<feature type="transmembrane region" description="Helical" evidence="2">
    <location>
        <begin position="157"/>
        <end position="181"/>
    </location>
</feature>
<dbReference type="EMBL" id="QNRE01000006">
    <property type="protein sequence ID" value="RBO90284.1"/>
    <property type="molecule type" value="Genomic_DNA"/>
</dbReference>
<keyword evidence="2" id="KW-1133">Transmembrane helix</keyword>
<organism evidence="3 4">
    <name type="scientific">Nocardia puris</name>
    <dbReference type="NCBI Taxonomy" id="208602"/>
    <lineage>
        <taxon>Bacteria</taxon>
        <taxon>Bacillati</taxon>
        <taxon>Actinomycetota</taxon>
        <taxon>Actinomycetes</taxon>
        <taxon>Mycobacteriales</taxon>
        <taxon>Nocardiaceae</taxon>
        <taxon>Nocardia</taxon>
    </lineage>
</organism>
<reference evidence="3 4" key="1">
    <citation type="submission" date="2018-06" db="EMBL/GenBank/DDBJ databases">
        <title>Genomic Encyclopedia of Type Strains, Phase IV (KMG-IV): sequencing the most valuable type-strain genomes for metagenomic binning, comparative biology and taxonomic classification.</title>
        <authorList>
            <person name="Goeker M."/>
        </authorList>
    </citation>
    <scope>NUCLEOTIDE SEQUENCE [LARGE SCALE GENOMIC DNA]</scope>
    <source>
        <strain evidence="3 4">DSM 44599</strain>
    </source>
</reference>